<protein>
    <recommendedName>
        <fullName evidence="2">Protein kinase domain-containing protein</fullName>
    </recommendedName>
</protein>
<keyword evidence="1" id="KW-0547">Nucleotide-binding</keyword>
<dbReference type="InParanoid" id="A0A0C3F3X7"/>
<dbReference type="InterPro" id="IPR017441">
    <property type="entry name" value="Protein_kinase_ATP_BS"/>
</dbReference>
<dbReference type="PROSITE" id="PS50011">
    <property type="entry name" value="PROTEIN_KINASE_DOM"/>
    <property type="match status" value="1"/>
</dbReference>
<reference evidence="3 4" key="1">
    <citation type="submission" date="2014-04" db="EMBL/GenBank/DDBJ databases">
        <authorList>
            <consortium name="DOE Joint Genome Institute"/>
            <person name="Kuo A."/>
            <person name="Tarkka M."/>
            <person name="Buscot F."/>
            <person name="Kohler A."/>
            <person name="Nagy L.G."/>
            <person name="Floudas D."/>
            <person name="Copeland A."/>
            <person name="Barry K.W."/>
            <person name="Cichocki N."/>
            <person name="Veneault-Fourrey C."/>
            <person name="LaButti K."/>
            <person name="Lindquist E.A."/>
            <person name="Lipzen A."/>
            <person name="Lundell T."/>
            <person name="Morin E."/>
            <person name="Murat C."/>
            <person name="Sun H."/>
            <person name="Tunlid A."/>
            <person name="Henrissat B."/>
            <person name="Grigoriev I.V."/>
            <person name="Hibbett D.S."/>
            <person name="Martin F."/>
            <person name="Nordberg H.P."/>
            <person name="Cantor M.N."/>
            <person name="Hua S.X."/>
        </authorList>
    </citation>
    <scope>NUCLEOTIDE SEQUENCE [LARGE SCALE GENOMIC DNA]</scope>
    <source>
        <strain evidence="3 4">F 1598</strain>
    </source>
</reference>
<feature type="binding site" evidence="1">
    <location>
        <position position="34"/>
    </location>
    <ligand>
        <name>ATP</name>
        <dbReference type="ChEBI" id="CHEBI:30616"/>
    </ligand>
</feature>
<keyword evidence="4" id="KW-1185">Reference proteome</keyword>
<evidence type="ECO:0000256" key="1">
    <source>
        <dbReference type="PROSITE-ProRule" id="PRU10141"/>
    </source>
</evidence>
<reference evidence="4" key="2">
    <citation type="submission" date="2015-01" db="EMBL/GenBank/DDBJ databases">
        <title>Evolutionary Origins and Diversification of the Mycorrhizal Mutualists.</title>
        <authorList>
            <consortium name="DOE Joint Genome Institute"/>
            <consortium name="Mycorrhizal Genomics Consortium"/>
            <person name="Kohler A."/>
            <person name="Kuo A."/>
            <person name="Nagy L.G."/>
            <person name="Floudas D."/>
            <person name="Copeland A."/>
            <person name="Barry K.W."/>
            <person name="Cichocki N."/>
            <person name="Veneault-Fourrey C."/>
            <person name="LaButti K."/>
            <person name="Lindquist E.A."/>
            <person name="Lipzen A."/>
            <person name="Lundell T."/>
            <person name="Morin E."/>
            <person name="Murat C."/>
            <person name="Riley R."/>
            <person name="Ohm R."/>
            <person name="Sun H."/>
            <person name="Tunlid A."/>
            <person name="Henrissat B."/>
            <person name="Grigoriev I.V."/>
            <person name="Hibbett D.S."/>
            <person name="Martin F."/>
        </authorList>
    </citation>
    <scope>NUCLEOTIDE SEQUENCE [LARGE SCALE GENOMIC DNA]</scope>
    <source>
        <strain evidence="4">F 1598</strain>
    </source>
</reference>
<dbReference type="GO" id="GO:0004672">
    <property type="term" value="F:protein kinase activity"/>
    <property type="evidence" value="ECO:0007669"/>
    <property type="project" value="InterPro"/>
</dbReference>
<evidence type="ECO:0000259" key="2">
    <source>
        <dbReference type="PROSITE" id="PS50011"/>
    </source>
</evidence>
<dbReference type="InterPro" id="IPR000719">
    <property type="entry name" value="Prot_kinase_dom"/>
</dbReference>
<dbReference type="OrthoDB" id="3265205at2759"/>
<dbReference type="SUPFAM" id="SSF56112">
    <property type="entry name" value="Protein kinase-like (PK-like)"/>
    <property type="match status" value="1"/>
</dbReference>
<dbReference type="STRING" id="765440.A0A0C3F3X7"/>
<sequence>MLKLGELLGRGGFATVYRTLDPKDATPLPIAIKKARVSQRIRRPHLQHEARVLRALEGHLAIPRVVAYGHLQHFEYLAMELLGKSLEVVAPMDERTAAKIAMHLLSAL</sequence>
<evidence type="ECO:0000313" key="4">
    <source>
        <dbReference type="Proteomes" id="UP000054166"/>
    </source>
</evidence>
<dbReference type="Proteomes" id="UP000054166">
    <property type="component" value="Unassembled WGS sequence"/>
</dbReference>
<accession>A0A0C3F3X7</accession>
<dbReference type="GO" id="GO:0005524">
    <property type="term" value="F:ATP binding"/>
    <property type="evidence" value="ECO:0007669"/>
    <property type="project" value="UniProtKB-UniRule"/>
</dbReference>
<dbReference type="Gene3D" id="3.30.200.20">
    <property type="entry name" value="Phosphorylase Kinase, domain 1"/>
    <property type="match status" value="1"/>
</dbReference>
<proteinExistence type="predicted"/>
<dbReference type="EMBL" id="KN833056">
    <property type="protein sequence ID" value="KIM74744.1"/>
    <property type="molecule type" value="Genomic_DNA"/>
</dbReference>
<dbReference type="AlphaFoldDB" id="A0A0C3F3X7"/>
<dbReference type="InterPro" id="IPR011009">
    <property type="entry name" value="Kinase-like_dom_sf"/>
</dbReference>
<name>A0A0C3F3X7_PILCF</name>
<keyword evidence="1" id="KW-0067">ATP-binding</keyword>
<organism evidence="3 4">
    <name type="scientific">Piloderma croceum (strain F 1598)</name>
    <dbReference type="NCBI Taxonomy" id="765440"/>
    <lineage>
        <taxon>Eukaryota</taxon>
        <taxon>Fungi</taxon>
        <taxon>Dikarya</taxon>
        <taxon>Basidiomycota</taxon>
        <taxon>Agaricomycotina</taxon>
        <taxon>Agaricomycetes</taxon>
        <taxon>Agaricomycetidae</taxon>
        <taxon>Atheliales</taxon>
        <taxon>Atheliaceae</taxon>
        <taxon>Piloderma</taxon>
    </lineage>
</organism>
<gene>
    <name evidence="3" type="ORF">PILCRDRAFT_14176</name>
</gene>
<dbReference type="PROSITE" id="PS00107">
    <property type="entry name" value="PROTEIN_KINASE_ATP"/>
    <property type="match status" value="1"/>
</dbReference>
<dbReference type="HOGENOM" id="CLU_2197950_0_0_1"/>
<evidence type="ECO:0000313" key="3">
    <source>
        <dbReference type="EMBL" id="KIM74744.1"/>
    </source>
</evidence>
<feature type="domain" description="Protein kinase" evidence="2">
    <location>
        <begin position="2"/>
        <end position="108"/>
    </location>
</feature>